<feature type="compositionally biased region" description="Basic residues" evidence="7">
    <location>
        <begin position="242"/>
        <end position="255"/>
    </location>
</feature>
<keyword evidence="10" id="KW-1185">Reference proteome</keyword>
<dbReference type="InterPro" id="IPR011011">
    <property type="entry name" value="Znf_FYVE_PHD"/>
</dbReference>
<feature type="region of interest" description="Disordered" evidence="7">
    <location>
        <begin position="221"/>
        <end position="255"/>
    </location>
</feature>
<gene>
    <name evidence="9" type="ORF">C6P45_005433</name>
</gene>
<evidence type="ECO:0000256" key="7">
    <source>
        <dbReference type="SAM" id="MobiDB-lite"/>
    </source>
</evidence>
<proteinExistence type="predicted"/>
<evidence type="ECO:0000313" key="10">
    <source>
        <dbReference type="Proteomes" id="UP000750334"/>
    </source>
</evidence>
<evidence type="ECO:0000256" key="6">
    <source>
        <dbReference type="SAM" id="Coils"/>
    </source>
</evidence>
<dbReference type="GO" id="GO:0045893">
    <property type="term" value="P:positive regulation of DNA-templated transcription"/>
    <property type="evidence" value="ECO:0007669"/>
    <property type="project" value="TreeGrafter"/>
</dbReference>
<accession>A0A9P6W9H7</accession>
<evidence type="ECO:0000256" key="1">
    <source>
        <dbReference type="ARBA" id="ARBA00004123"/>
    </source>
</evidence>
<keyword evidence="5" id="KW-0539">Nucleus</keyword>
<evidence type="ECO:0000259" key="8">
    <source>
        <dbReference type="SMART" id="SM00249"/>
    </source>
</evidence>
<comment type="subcellular location">
    <subcellularLocation>
        <location evidence="1">Nucleus</location>
    </subcellularLocation>
</comment>
<dbReference type="PANTHER" id="PTHR46174">
    <property type="entry name" value="CXXC-TYPE ZINC FINGER PROTEIN 1"/>
    <property type="match status" value="1"/>
</dbReference>
<keyword evidence="2" id="KW-0479">Metal-binding</keyword>
<evidence type="ECO:0000256" key="3">
    <source>
        <dbReference type="ARBA" id="ARBA00022771"/>
    </source>
</evidence>
<dbReference type="GO" id="GO:0048188">
    <property type="term" value="C:Set1C/COMPASS complex"/>
    <property type="evidence" value="ECO:0007669"/>
    <property type="project" value="InterPro"/>
</dbReference>
<dbReference type="EMBL" id="PUHR01000095">
    <property type="protein sequence ID" value="KAG0667712.1"/>
    <property type="molecule type" value="Genomic_DNA"/>
</dbReference>
<organism evidence="9 10">
    <name type="scientific">Maudiozyma exigua</name>
    <name type="common">Yeast</name>
    <name type="synonym">Kazachstania exigua</name>
    <dbReference type="NCBI Taxonomy" id="34358"/>
    <lineage>
        <taxon>Eukaryota</taxon>
        <taxon>Fungi</taxon>
        <taxon>Dikarya</taxon>
        <taxon>Ascomycota</taxon>
        <taxon>Saccharomycotina</taxon>
        <taxon>Saccharomycetes</taxon>
        <taxon>Saccharomycetales</taxon>
        <taxon>Saccharomycetaceae</taxon>
        <taxon>Maudiozyma</taxon>
    </lineage>
</organism>
<protein>
    <recommendedName>
        <fullName evidence="8">Zinc finger PHD-type domain-containing protein</fullName>
    </recommendedName>
</protein>
<feature type="compositionally biased region" description="Basic and acidic residues" evidence="7">
    <location>
        <begin position="226"/>
        <end position="241"/>
    </location>
</feature>
<keyword evidence="6" id="KW-0175">Coiled coil</keyword>
<keyword evidence="4" id="KW-0862">Zinc</keyword>
<evidence type="ECO:0000256" key="4">
    <source>
        <dbReference type="ARBA" id="ARBA00022833"/>
    </source>
</evidence>
<dbReference type="PANTHER" id="PTHR46174:SF1">
    <property type="entry name" value="CXXC-TYPE ZINC FINGER PROTEIN 1"/>
    <property type="match status" value="1"/>
</dbReference>
<dbReference type="OrthoDB" id="436852at2759"/>
<comment type="caution">
    <text evidence="9">The sequence shown here is derived from an EMBL/GenBank/DDBJ whole genome shotgun (WGS) entry which is preliminary data.</text>
</comment>
<name>A0A9P6W9H7_MAUEX</name>
<dbReference type="SUPFAM" id="SSF57903">
    <property type="entry name" value="FYVE/PHD zinc finger"/>
    <property type="match status" value="1"/>
</dbReference>
<dbReference type="AlphaFoldDB" id="A0A9P6W9H7"/>
<dbReference type="GO" id="GO:0008270">
    <property type="term" value="F:zinc ion binding"/>
    <property type="evidence" value="ECO:0007669"/>
    <property type="project" value="UniProtKB-KW"/>
</dbReference>
<sequence length="366" mass="41847">MVTLPSWCPPYSSQRIDPITGVEIYCICKKPDEGELMVGCDGCDDWFHFKCLRVPVKYRHLVSSFFCTYFQAGISGPHKKDPSKPLPKTLWKRKCRIADCYEPCGENSKYCSQEHGLKYMRNLMNQCTNDTDKNLVKEMLNVSESSADIFNNIGRDSFIDDPVVPEVNTQLYEEIIGSNNSLKELEASQKECADVTIVNIQERIHVLDEYIDWIEEINNKINDTGNTDKGRDNSASTDKKAITKKRKRKGSPKRTTVKKKICGYISDWSSIPCTSEDFLSQYKENEDETITVINGVCSKLNCKKHSDWVSIDSDQLQQQLDTAESNNDRLNILIKVKKRQLHGQYYEQLAKLQVQGQVKHETASSV</sequence>
<dbReference type="InterPro" id="IPR037869">
    <property type="entry name" value="Spp1/CFP1"/>
</dbReference>
<feature type="domain" description="Zinc finger PHD-type" evidence="8">
    <location>
        <begin position="25"/>
        <end position="71"/>
    </location>
</feature>
<dbReference type="InterPro" id="IPR019787">
    <property type="entry name" value="Znf_PHD-finger"/>
</dbReference>
<evidence type="ECO:0000256" key="2">
    <source>
        <dbReference type="ARBA" id="ARBA00022723"/>
    </source>
</evidence>
<keyword evidence="3" id="KW-0863">Zinc-finger</keyword>
<reference evidence="9 10" key="1">
    <citation type="submission" date="2020-11" db="EMBL/GenBank/DDBJ databases">
        <title>Kefir isolates.</title>
        <authorList>
            <person name="Marcisauskas S."/>
            <person name="Kim Y."/>
            <person name="Blasche S."/>
        </authorList>
    </citation>
    <scope>NUCLEOTIDE SEQUENCE [LARGE SCALE GENOMIC DNA]</scope>
    <source>
        <strain evidence="9 10">OG2</strain>
    </source>
</reference>
<dbReference type="Pfam" id="PF00628">
    <property type="entry name" value="PHD"/>
    <property type="match status" value="1"/>
</dbReference>
<feature type="coiled-coil region" evidence="6">
    <location>
        <begin position="313"/>
        <end position="340"/>
    </location>
</feature>
<dbReference type="Gene3D" id="3.30.40.10">
    <property type="entry name" value="Zinc/RING finger domain, C3HC4 (zinc finger)"/>
    <property type="match status" value="1"/>
</dbReference>
<dbReference type="Proteomes" id="UP000750334">
    <property type="component" value="Unassembled WGS sequence"/>
</dbReference>
<evidence type="ECO:0000256" key="5">
    <source>
        <dbReference type="ARBA" id="ARBA00023242"/>
    </source>
</evidence>
<dbReference type="SMART" id="SM00249">
    <property type="entry name" value="PHD"/>
    <property type="match status" value="1"/>
</dbReference>
<dbReference type="InterPro" id="IPR001965">
    <property type="entry name" value="Znf_PHD"/>
</dbReference>
<evidence type="ECO:0000313" key="9">
    <source>
        <dbReference type="EMBL" id="KAG0667712.1"/>
    </source>
</evidence>
<dbReference type="InterPro" id="IPR013083">
    <property type="entry name" value="Znf_RING/FYVE/PHD"/>
</dbReference>